<sequence length="80" mass="8623">MFEPLSTGGVCVPEGPLSQMRRASTCLGMTTVPSSVRAQLAAPNKMVQNKTDLKRMSLTISQKKYRAALALTMCLHKLAG</sequence>
<dbReference type="Proteomes" id="UP001596016">
    <property type="component" value="Unassembled WGS sequence"/>
</dbReference>
<evidence type="ECO:0000313" key="1">
    <source>
        <dbReference type="EMBL" id="MFC5387261.1"/>
    </source>
</evidence>
<keyword evidence="2" id="KW-1185">Reference proteome</keyword>
<evidence type="ECO:0000313" key="2">
    <source>
        <dbReference type="Proteomes" id="UP001596016"/>
    </source>
</evidence>
<name>A0ABW0H009_9HYPH</name>
<accession>A0ABW0H009</accession>
<organism evidence="1 2">
    <name type="scientific">Aquamicrobium segne</name>
    <dbReference type="NCBI Taxonomy" id="469547"/>
    <lineage>
        <taxon>Bacteria</taxon>
        <taxon>Pseudomonadati</taxon>
        <taxon>Pseudomonadota</taxon>
        <taxon>Alphaproteobacteria</taxon>
        <taxon>Hyphomicrobiales</taxon>
        <taxon>Phyllobacteriaceae</taxon>
        <taxon>Aquamicrobium</taxon>
    </lineage>
</organism>
<reference evidence="2" key="1">
    <citation type="journal article" date="2019" name="Int. J. Syst. Evol. Microbiol.">
        <title>The Global Catalogue of Microorganisms (GCM) 10K type strain sequencing project: providing services to taxonomists for standard genome sequencing and annotation.</title>
        <authorList>
            <consortium name="The Broad Institute Genomics Platform"/>
            <consortium name="The Broad Institute Genome Sequencing Center for Infectious Disease"/>
            <person name="Wu L."/>
            <person name="Ma J."/>
        </authorList>
    </citation>
    <scope>NUCLEOTIDE SEQUENCE [LARGE SCALE GENOMIC DNA]</scope>
    <source>
        <strain evidence="2">CGMCC 4.1415</strain>
    </source>
</reference>
<protein>
    <submittedName>
        <fullName evidence="1">Uncharacterized protein</fullName>
    </submittedName>
</protein>
<dbReference type="EMBL" id="JBHSLL010000056">
    <property type="protein sequence ID" value="MFC5387261.1"/>
    <property type="molecule type" value="Genomic_DNA"/>
</dbReference>
<gene>
    <name evidence="1" type="ORF">ACFPLB_14970</name>
</gene>
<proteinExistence type="predicted"/>
<comment type="caution">
    <text evidence="1">The sequence shown here is derived from an EMBL/GenBank/DDBJ whole genome shotgun (WGS) entry which is preliminary data.</text>
</comment>
<dbReference type="RefSeq" id="WP_378231064.1">
    <property type="nucleotide sequence ID" value="NZ_JBHSLL010000056.1"/>
</dbReference>